<dbReference type="EMBL" id="JAENIM010000041">
    <property type="protein sequence ID" value="MBK1791879.1"/>
    <property type="molecule type" value="Genomic_DNA"/>
</dbReference>
<sequence>MRTTLFLTSCLLLACTPKEDTRTPAEKLADAPIKGPRYSTQFFSAADQAGERGSLLATGSMHFREKSPSPERPITGSFTTSIDMQAALPYFEGQRLLTSTGKDSSGGFSYLPPEPESRPRGTFYFPNGLSVKADYRNGSYYGTWQVQGAQGGQAIISPLAN</sequence>
<name>A0A8J7SK82_9BACT</name>
<comment type="caution">
    <text evidence="2">The sequence shown here is derived from an EMBL/GenBank/DDBJ whole genome shotgun (WGS) entry which is preliminary data.</text>
</comment>
<evidence type="ECO:0000256" key="1">
    <source>
        <dbReference type="SAM" id="MobiDB-lite"/>
    </source>
</evidence>
<evidence type="ECO:0000313" key="2">
    <source>
        <dbReference type="EMBL" id="MBK1791879.1"/>
    </source>
</evidence>
<dbReference type="RefSeq" id="WP_200311890.1">
    <property type="nucleotide sequence ID" value="NZ_JAENIM010000041.1"/>
</dbReference>
<organism evidence="2 3">
    <name type="scientific">Persicirhabdus sediminis</name>
    <dbReference type="NCBI Taxonomy" id="454144"/>
    <lineage>
        <taxon>Bacteria</taxon>
        <taxon>Pseudomonadati</taxon>
        <taxon>Verrucomicrobiota</taxon>
        <taxon>Verrucomicrobiia</taxon>
        <taxon>Verrucomicrobiales</taxon>
        <taxon>Verrucomicrobiaceae</taxon>
        <taxon>Persicirhabdus</taxon>
    </lineage>
</organism>
<gene>
    <name evidence="2" type="ORF">JIN82_12015</name>
</gene>
<accession>A0A8J7SK82</accession>
<feature type="region of interest" description="Disordered" evidence="1">
    <location>
        <begin position="102"/>
        <end position="121"/>
    </location>
</feature>
<reference evidence="2" key="1">
    <citation type="submission" date="2021-01" db="EMBL/GenBank/DDBJ databases">
        <title>Modified the classification status of verrucomicrobia.</title>
        <authorList>
            <person name="Feng X."/>
        </authorList>
    </citation>
    <scope>NUCLEOTIDE SEQUENCE</scope>
    <source>
        <strain evidence="2">_KCTC 22039</strain>
    </source>
</reference>
<dbReference type="AlphaFoldDB" id="A0A8J7SK82"/>
<protein>
    <submittedName>
        <fullName evidence="2">Uncharacterized protein</fullName>
    </submittedName>
</protein>
<dbReference type="Proteomes" id="UP000624703">
    <property type="component" value="Unassembled WGS sequence"/>
</dbReference>
<dbReference type="PROSITE" id="PS51257">
    <property type="entry name" value="PROKAR_LIPOPROTEIN"/>
    <property type="match status" value="1"/>
</dbReference>
<evidence type="ECO:0000313" key="3">
    <source>
        <dbReference type="Proteomes" id="UP000624703"/>
    </source>
</evidence>
<proteinExistence type="predicted"/>
<keyword evidence="3" id="KW-1185">Reference proteome</keyword>